<dbReference type="EMBL" id="JBHSCX010000021">
    <property type="protein sequence ID" value="MFC4364263.1"/>
    <property type="molecule type" value="Genomic_DNA"/>
</dbReference>
<dbReference type="NCBIfam" id="TIGR01484">
    <property type="entry name" value="HAD-SF-IIB"/>
    <property type="match status" value="1"/>
</dbReference>
<dbReference type="PANTHER" id="PTHR10000:SF8">
    <property type="entry name" value="HAD SUPERFAMILY HYDROLASE-LIKE, TYPE 3"/>
    <property type="match status" value="1"/>
</dbReference>
<dbReference type="InterPro" id="IPR023214">
    <property type="entry name" value="HAD_sf"/>
</dbReference>
<dbReference type="Proteomes" id="UP001595840">
    <property type="component" value="Unassembled WGS sequence"/>
</dbReference>
<keyword evidence="2" id="KW-1185">Reference proteome</keyword>
<dbReference type="GO" id="GO:0016787">
    <property type="term" value="F:hydrolase activity"/>
    <property type="evidence" value="ECO:0007669"/>
    <property type="project" value="UniProtKB-KW"/>
</dbReference>
<gene>
    <name evidence="1" type="ORF">ACFOX3_18275</name>
</gene>
<dbReference type="InterPro" id="IPR006379">
    <property type="entry name" value="HAD-SF_hydro_IIB"/>
</dbReference>
<proteinExistence type="predicted"/>
<evidence type="ECO:0000313" key="2">
    <source>
        <dbReference type="Proteomes" id="UP001595840"/>
    </source>
</evidence>
<organism evidence="1 2">
    <name type="scientific">Simiduia curdlanivorans</name>
    <dbReference type="NCBI Taxonomy" id="1492769"/>
    <lineage>
        <taxon>Bacteria</taxon>
        <taxon>Pseudomonadati</taxon>
        <taxon>Pseudomonadota</taxon>
        <taxon>Gammaproteobacteria</taxon>
        <taxon>Cellvibrionales</taxon>
        <taxon>Cellvibrionaceae</taxon>
        <taxon>Simiduia</taxon>
    </lineage>
</organism>
<sequence>METLQLEQLAQSELPASPIRLAYFDIDGTLLDADGKLPAPVIQAIQRIQRQGVLTAFATGRPPFATEALQRQLSMNAPSVFYTGALCEAETICHADHTLALVELAPLLMQAQVYGFHAEVYYRDHYRVEAMSDIGHEHARHLGVAPVLDSMSRWPDLPIYKLLLGVDLTQCPQGLAALEKTWPQFQFAYAHLPSRPLWQFASVVSREVNKTTLFQQLLTYHGLAREQVIAFGDGGSDCEFLLSAGVGVAMDNASSAVKACANFVTRSSSKDGVAYALERLVPPL</sequence>
<dbReference type="InterPro" id="IPR036412">
    <property type="entry name" value="HAD-like_sf"/>
</dbReference>
<evidence type="ECO:0000313" key="1">
    <source>
        <dbReference type="EMBL" id="MFC4364263.1"/>
    </source>
</evidence>
<dbReference type="Gene3D" id="3.40.50.1000">
    <property type="entry name" value="HAD superfamily/HAD-like"/>
    <property type="match status" value="1"/>
</dbReference>
<dbReference type="Pfam" id="PF08282">
    <property type="entry name" value="Hydrolase_3"/>
    <property type="match status" value="1"/>
</dbReference>
<protein>
    <submittedName>
        <fullName evidence="1">HAD family hydrolase</fullName>
        <ecNumber evidence="1">3.1.3.-</ecNumber>
    </submittedName>
</protein>
<keyword evidence="1" id="KW-0378">Hydrolase</keyword>
<dbReference type="PANTHER" id="PTHR10000">
    <property type="entry name" value="PHOSPHOSERINE PHOSPHATASE"/>
    <property type="match status" value="1"/>
</dbReference>
<dbReference type="RefSeq" id="WP_290262397.1">
    <property type="nucleotide sequence ID" value="NZ_JAUFQG010000004.1"/>
</dbReference>
<accession>A0ABV8VAM3</accession>
<dbReference type="Gene3D" id="3.30.1240.10">
    <property type="match status" value="1"/>
</dbReference>
<dbReference type="EC" id="3.1.3.-" evidence="1"/>
<reference evidence="2" key="1">
    <citation type="journal article" date="2019" name="Int. J. Syst. Evol. Microbiol.">
        <title>The Global Catalogue of Microorganisms (GCM) 10K type strain sequencing project: providing services to taxonomists for standard genome sequencing and annotation.</title>
        <authorList>
            <consortium name="The Broad Institute Genomics Platform"/>
            <consortium name="The Broad Institute Genome Sequencing Center for Infectious Disease"/>
            <person name="Wu L."/>
            <person name="Ma J."/>
        </authorList>
    </citation>
    <scope>NUCLEOTIDE SEQUENCE [LARGE SCALE GENOMIC DNA]</scope>
    <source>
        <strain evidence="2">CECT 8570</strain>
    </source>
</reference>
<dbReference type="SUPFAM" id="SSF56784">
    <property type="entry name" value="HAD-like"/>
    <property type="match status" value="1"/>
</dbReference>
<name>A0ABV8VAM3_9GAMM</name>
<comment type="caution">
    <text evidence="1">The sequence shown here is derived from an EMBL/GenBank/DDBJ whole genome shotgun (WGS) entry which is preliminary data.</text>
</comment>